<name>A0A086JJ97_TOXGO</name>
<protein>
    <submittedName>
        <fullName evidence="1">Ubiquitin family protein</fullName>
    </submittedName>
</protein>
<dbReference type="EMBL" id="AHZU02001450">
    <property type="protein sequence ID" value="KFG32215.1"/>
    <property type="molecule type" value="Genomic_DNA"/>
</dbReference>
<proteinExistence type="predicted"/>
<sequence>MQISIADD</sequence>
<feature type="non-terminal residue" evidence="1">
    <location>
        <position position="8"/>
    </location>
</feature>
<dbReference type="VEuPathDB" id="ToxoDB:TGDOM2_304680A"/>
<organism evidence="1 2">
    <name type="scientific">Toxoplasma gondii GAB2-2007-GAL-DOM2</name>
    <dbReference type="NCBI Taxonomy" id="1130820"/>
    <lineage>
        <taxon>Eukaryota</taxon>
        <taxon>Sar</taxon>
        <taxon>Alveolata</taxon>
        <taxon>Apicomplexa</taxon>
        <taxon>Conoidasida</taxon>
        <taxon>Coccidia</taxon>
        <taxon>Eucoccidiorida</taxon>
        <taxon>Eimeriorina</taxon>
        <taxon>Sarcocystidae</taxon>
        <taxon>Toxoplasma</taxon>
    </lineage>
</organism>
<evidence type="ECO:0000313" key="1">
    <source>
        <dbReference type="EMBL" id="KFG32215.1"/>
    </source>
</evidence>
<reference evidence="1 2" key="1">
    <citation type="submission" date="2014-02" db="EMBL/GenBank/DDBJ databases">
        <authorList>
            <person name="Sibley D."/>
            <person name="Venepally P."/>
            <person name="Karamycheva S."/>
            <person name="Hadjithomas M."/>
            <person name="Khan A."/>
            <person name="Brunk B."/>
            <person name="Roos D."/>
            <person name="Caler E."/>
            <person name="Lorenzi H."/>
        </authorList>
    </citation>
    <scope>NUCLEOTIDE SEQUENCE [LARGE SCALE GENOMIC DNA]</scope>
    <source>
        <strain evidence="1 2">GAB2-2007-GAL-DOM2</strain>
    </source>
</reference>
<evidence type="ECO:0000313" key="2">
    <source>
        <dbReference type="Proteomes" id="UP000028837"/>
    </source>
</evidence>
<accession>A0A086JJ97</accession>
<comment type="caution">
    <text evidence="1">The sequence shown here is derived from an EMBL/GenBank/DDBJ whole genome shotgun (WGS) entry which is preliminary data.</text>
</comment>
<dbReference type="Proteomes" id="UP000028837">
    <property type="component" value="Unassembled WGS sequence"/>
</dbReference>
<gene>
    <name evidence="1" type="ORF">TGDOM2_304680A</name>
</gene>